<protein>
    <recommendedName>
        <fullName evidence="2">USP domain-containing protein</fullName>
    </recommendedName>
</protein>
<dbReference type="GO" id="GO:0016579">
    <property type="term" value="P:protein deubiquitination"/>
    <property type="evidence" value="ECO:0007669"/>
    <property type="project" value="InterPro"/>
</dbReference>
<proteinExistence type="predicted"/>
<dbReference type="OrthoDB" id="8040543at2759"/>
<dbReference type="InterPro" id="IPR038765">
    <property type="entry name" value="Papain-like_cys_pep_sf"/>
</dbReference>
<reference evidence="3 4" key="1">
    <citation type="submission" date="2019-08" db="EMBL/GenBank/DDBJ databases">
        <title>The genome of the soybean aphid Biotype 1, its phylome, world population structure and adaptation to the North American continent.</title>
        <authorList>
            <person name="Giordano R."/>
            <person name="Donthu R.K."/>
            <person name="Hernandez A.G."/>
            <person name="Wright C.L."/>
            <person name="Zimin A.V."/>
        </authorList>
    </citation>
    <scope>NUCLEOTIDE SEQUENCE [LARGE SCALE GENOMIC DNA]</scope>
    <source>
        <tissue evidence="3">Whole aphids</tissue>
    </source>
</reference>
<dbReference type="InterPro" id="IPR001394">
    <property type="entry name" value="Peptidase_C19_UCH"/>
</dbReference>
<dbReference type="Gene3D" id="2.40.70.10">
    <property type="entry name" value="Acid Proteases"/>
    <property type="match status" value="1"/>
</dbReference>
<feature type="region of interest" description="Disordered" evidence="1">
    <location>
        <begin position="181"/>
        <end position="207"/>
    </location>
</feature>
<name>A0A6G0SVE0_APHGL</name>
<dbReference type="Proteomes" id="UP000475862">
    <property type="component" value="Unassembled WGS sequence"/>
</dbReference>
<evidence type="ECO:0000256" key="1">
    <source>
        <dbReference type="SAM" id="MobiDB-lite"/>
    </source>
</evidence>
<evidence type="ECO:0000313" key="4">
    <source>
        <dbReference type="Proteomes" id="UP000475862"/>
    </source>
</evidence>
<accession>A0A6G0SVE0</accession>
<evidence type="ECO:0000313" key="3">
    <source>
        <dbReference type="EMBL" id="KAE9522065.1"/>
    </source>
</evidence>
<dbReference type="AlphaFoldDB" id="A0A6G0SVE0"/>
<dbReference type="InterPro" id="IPR021109">
    <property type="entry name" value="Peptidase_aspartic_dom_sf"/>
</dbReference>
<comment type="caution">
    <text evidence="3">The sequence shown here is derived from an EMBL/GenBank/DDBJ whole genome shotgun (WGS) entry which is preliminary data.</text>
</comment>
<dbReference type="EMBL" id="VYZN01001662">
    <property type="protein sequence ID" value="KAE9522065.1"/>
    <property type="molecule type" value="Genomic_DNA"/>
</dbReference>
<sequence length="351" mass="40620">MLTRRWFESMRPFFLIAEPWCYLLILSSFGVAEVDVLQLSSSTVIRCRMCLREFFEVDSTLQITDLKLSGVPTSILEIAGAQYKTQAAILHMGENTSSGHYIAYLRQGTSNWVCANDTIVAEKRWPNNSKDVYVIILKRMQGSPIVFKKTYLTEINVKLIIEKNNKFLIINEYKNKFMNKEEENSYSENESNSSEEETDKTNTTETQVELNKNIEIEKLVEISINTKEDSDSTQRINREKPKEKSLQNISKRKIKKINLKAINDKIVTTIGKIIIILLLNNNKIKTEFHVVDKEFPIPRDGILGHHFLLQNNAIIDKQELIQEQRIELNVIKEIVEVQLKCIMFVFVQLIG</sequence>
<dbReference type="GO" id="GO:0004843">
    <property type="term" value="F:cysteine-type deubiquitinase activity"/>
    <property type="evidence" value="ECO:0007669"/>
    <property type="project" value="InterPro"/>
</dbReference>
<evidence type="ECO:0000259" key="2">
    <source>
        <dbReference type="PROSITE" id="PS50235"/>
    </source>
</evidence>
<dbReference type="Pfam" id="PF00443">
    <property type="entry name" value="UCH"/>
    <property type="match status" value="1"/>
</dbReference>
<feature type="domain" description="USP" evidence="2">
    <location>
        <begin position="1"/>
        <end position="140"/>
    </location>
</feature>
<dbReference type="Gene3D" id="3.90.70.10">
    <property type="entry name" value="Cysteine proteinases"/>
    <property type="match status" value="1"/>
</dbReference>
<keyword evidence="4" id="KW-1185">Reference proteome</keyword>
<dbReference type="SUPFAM" id="SSF54001">
    <property type="entry name" value="Cysteine proteinases"/>
    <property type="match status" value="1"/>
</dbReference>
<dbReference type="PROSITE" id="PS50235">
    <property type="entry name" value="USP_3"/>
    <property type="match status" value="1"/>
</dbReference>
<gene>
    <name evidence="3" type="ORF">AGLY_017538</name>
</gene>
<dbReference type="InterPro" id="IPR028889">
    <property type="entry name" value="USP"/>
</dbReference>
<dbReference type="CDD" id="cd02257">
    <property type="entry name" value="Peptidase_C19"/>
    <property type="match status" value="1"/>
</dbReference>
<organism evidence="3 4">
    <name type="scientific">Aphis glycines</name>
    <name type="common">Soybean aphid</name>
    <dbReference type="NCBI Taxonomy" id="307491"/>
    <lineage>
        <taxon>Eukaryota</taxon>
        <taxon>Metazoa</taxon>
        <taxon>Ecdysozoa</taxon>
        <taxon>Arthropoda</taxon>
        <taxon>Hexapoda</taxon>
        <taxon>Insecta</taxon>
        <taxon>Pterygota</taxon>
        <taxon>Neoptera</taxon>
        <taxon>Paraneoptera</taxon>
        <taxon>Hemiptera</taxon>
        <taxon>Sternorrhyncha</taxon>
        <taxon>Aphidomorpha</taxon>
        <taxon>Aphidoidea</taxon>
        <taxon>Aphididae</taxon>
        <taxon>Aphidini</taxon>
        <taxon>Aphis</taxon>
        <taxon>Aphis</taxon>
    </lineage>
</organism>